<protein>
    <submittedName>
        <fullName evidence="4">Sulfotransferase</fullName>
    </submittedName>
</protein>
<dbReference type="PANTHER" id="PTHR11783">
    <property type="entry name" value="SULFOTRANSFERASE SULT"/>
    <property type="match status" value="1"/>
</dbReference>
<evidence type="ECO:0000256" key="2">
    <source>
        <dbReference type="ARBA" id="ARBA00022679"/>
    </source>
</evidence>
<evidence type="ECO:0000313" key="4">
    <source>
        <dbReference type="EMBL" id="GFS23743.1"/>
    </source>
</evidence>
<comment type="similarity">
    <text evidence="1">Belongs to the sulfotransferase 1 family.</text>
</comment>
<gene>
    <name evidence="4" type="ORF">ElyMa_005140400</name>
</gene>
<reference evidence="4 5" key="1">
    <citation type="journal article" date="2021" name="Elife">
        <title>Chloroplast acquisition without the gene transfer in kleptoplastic sea slugs, Plakobranchus ocellatus.</title>
        <authorList>
            <person name="Maeda T."/>
            <person name="Takahashi S."/>
            <person name="Yoshida T."/>
            <person name="Shimamura S."/>
            <person name="Takaki Y."/>
            <person name="Nagai Y."/>
            <person name="Toyoda A."/>
            <person name="Suzuki Y."/>
            <person name="Arimoto A."/>
            <person name="Ishii H."/>
            <person name="Satoh N."/>
            <person name="Nishiyama T."/>
            <person name="Hasebe M."/>
            <person name="Maruyama T."/>
            <person name="Minagawa J."/>
            <person name="Obokata J."/>
            <person name="Shigenobu S."/>
        </authorList>
    </citation>
    <scope>NUCLEOTIDE SEQUENCE [LARGE SCALE GENOMIC DNA]</scope>
</reference>
<dbReference type="Pfam" id="PF00685">
    <property type="entry name" value="Sulfotransfer_1"/>
    <property type="match status" value="1"/>
</dbReference>
<dbReference type="GO" id="GO:0008146">
    <property type="term" value="F:sulfotransferase activity"/>
    <property type="evidence" value="ECO:0007669"/>
    <property type="project" value="InterPro"/>
</dbReference>
<sequence length="115" mass="13230">MKNNPDLKVHVSSYEALHKDIREEIRGLAKFLGVNVDSTLLEDIVSKTSFDNMRKIKGAKEEYGGVRPSSPVMYRKGKVGDWKNWFTVAQSEQFNAVFEREMQGTKAFELYSHSR</sequence>
<dbReference type="EMBL" id="BMAT01010298">
    <property type="protein sequence ID" value="GFS23743.1"/>
    <property type="molecule type" value="Genomic_DNA"/>
</dbReference>
<evidence type="ECO:0000313" key="5">
    <source>
        <dbReference type="Proteomes" id="UP000762676"/>
    </source>
</evidence>
<keyword evidence="2" id="KW-0808">Transferase</keyword>
<dbReference type="SUPFAM" id="SSF52540">
    <property type="entry name" value="P-loop containing nucleoside triphosphate hydrolases"/>
    <property type="match status" value="1"/>
</dbReference>
<name>A0AAV4JP78_9GAST</name>
<dbReference type="Gene3D" id="3.40.50.300">
    <property type="entry name" value="P-loop containing nucleotide triphosphate hydrolases"/>
    <property type="match status" value="1"/>
</dbReference>
<dbReference type="AlphaFoldDB" id="A0AAV4JP78"/>
<evidence type="ECO:0000259" key="3">
    <source>
        <dbReference type="Pfam" id="PF00685"/>
    </source>
</evidence>
<organism evidence="4 5">
    <name type="scientific">Elysia marginata</name>
    <dbReference type="NCBI Taxonomy" id="1093978"/>
    <lineage>
        <taxon>Eukaryota</taxon>
        <taxon>Metazoa</taxon>
        <taxon>Spiralia</taxon>
        <taxon>Lophotrochozoa</taxon>
        <taxon>Mollusca</taxon>
        <taxon>Gastropoda</taxon>
        <taxon>Heterobranchia</taxon>
        <taxon>Euthyneura</taxon>
        <taxon>Panpulmonata</taxon>
        <taxon>Sacoglossa</taxon>
        <taxon>Placobranchoidea</taxon>
        <taxon>Plakobranchidae</taxon>
        <taxon>Elysia</taxon>
    </lineage>
</organism>
<dbReference type="InterPro" id="IPR000863">
    <property type="entry name" value="Sulfotransferase_dom"/>
</dbReference>
<evidence type="ECO:0000256" key="1">
    <source>
        <dbReference type="ARBA" id="ARBA00005771"/>
    </source>
</evidence>
<comment type="caution">
    <text evidence="4">The sequence shown here is derived from an EMBL/GenBank/DDBJ whole genome shotgun (WGS) entry which is preliminary data.</text>
</comment>
<keyword evidence="5" id="KW-1185">Reference proteome</keyword>
<feature type="domain" description="Sulfotransferase" evidence="3">
    <location>
        <begin position="5"/>
        <end position="105"/>
    </location>
</feature>
<proteinExistence type="inferred from homology"/>
<dbReference type="InterPro" id="IPR027417">
    <property type="entry name" value="P-loop_NTPase"/>
</dbReference>
<dbReference type="Proteomes" id="UP000762676">
    <property type="component" value="Unassembled WGS sequence"/>
</dbReference>
<accession>A0AAV4JP78</accession>